<reference evidence="1" key="1">
    <citation type="journal article" date="2020" name="Nature">
        <title>Giant virus diversity and host interactions through global metagenomics.</title>
        <authorList>
            <person name="Schulz F."/>
            <person name="Roux S."/>
            <person name="Paez-Espino D."/>
            <person name="Jungbluth S."/>
            <person name="Walsh D.A."/>
            <person name="Denef V.J."/>
            <person name="McMahon K.D."/>
            <person name="Konstantinidis K.T."/>
            <person name="Eloe-Fadrosh E.A."/>
            <person name="Kyrpides N.C."/>
            <person name="Woyke T."/>
        </authorList>
    </citation>
    <scope>NUCLEOTIDE SEQUENCE</scope>
    <source>
        <strain evidence="1">GVMAG-S-1041349-163</strain>
    </source>
</reference>
<dbReference type="AlphaFoldDB" id="A0A6C0JPX3"/>
<proteinExistence type="predicted"/>
<protein>
    <submittedName>
        <fullName evidence="1">Uncharacterized protein</fullName>
    </submittedName>
</protein>
<organism evidence="1">
    <name type="scientific">viral metagenome</name>
    <dbReference type="NCBI Taxonomy" id="1070528"/>
    <lineage>
        <taxon>unclassified sequences</taxon>
        <taxon>metagenomes</taxon>
        <taxon>organismal metagenomes</taxon>
    </lineage>
</organism>
<evidence type="ECO:0000313" key="1">
    <source>
        <dbReference type="EMBL" id="QHU07629.1"/>
    </source>
</evidence>
<accession>A0A6C0JPX3</accession>
<sequence>MSLQYKCRLVIKKSIYKQIFEDKIDSIEIDDSCLLDYRDLNVKYKRSLHLLALPKHIIYDLLFKTPLFNLNPKAFPTFEKGPSGFNVNKFIFNDNEDFYDKLEDLYISNNYLLYRDEMVNYCNLISTPDYLVIKNSYCDNIDFRNKNKFGLVIKTKCLCISAWTGIIYKTRIKRSSEALFKEISSDLLGALFFKGEECKNLKTIFNLLERIDFCGSVNDCTGISVKTIYDKKIIFLHTNPESG</sequence>
<name>A0A6C0JPX3_9ZZZZ</name>
<dbReference type="EMBL" id="MN740685">
    <property type="protein sequence ID" value="QHU07629.1"/>
    <property type="molecule type" value="Genomic_DNA"/>
</dbReference>